<dbReference type="PROSITE" id="PS51257">
    <property type="entry name" value="PROKAR_LIPOPROTEIN"/>
    <property type="match status" value="1"/>
</dbReference>
<reference evidence="14 15" key="1">
    <citation type="submission" date="2024-09" db="EMBL/GenBank/DDBJ databases">
        <title>A chromosome-level genome assembly of Gray's grenadier anchovy, Coilia grayii.</title>
        <authorList>
            <person name="Fu Z."/>
        </authorList>
    </citation>
    <scope>NUCLEOTIDE SEQUENCE [LARGE SCALE GENOMIC DNA]</scope>
    <source>
        <strain evidence="14">G4</strain>
        <tissue evidence="14">Muscle</tissue>
    </source>
</reference>
<feature type="domain" description="Ig-like" evidence="13">
    <location>
        <begin position="44"/>
        <end position="141"/>
    </location>
</feature>
<keyword evidence="5 11" id="KW-1133">Transmembrane helix</keyword>
<evidence type="ECO:0000256" key="10">
    <source>
        <dbReference type="ARBA" id="ARBA00023319"/>
    </source>
</evidence>
<evidence type="ECO:0000256" key="7">
    <source>
        <dbReference type="ARBA" id="ARBA00023157"/>
    </source>
</evidence>
<comment type="subcellular location">
    <subcellularLocation>
        <location evidence="1">Cell membrane</location>
        <topology evidence="1">Single-pass type I membrane protein</topology>
    </subcellularLocation>
</comment>
<feature type="transmembrane region" description="Helical" evidence="11">
    <location>
        <begin position="200"/>
        <end position="220"/>
    </location>
</feature>
<feature type="transmembrane region" description="Helical" evidence="11">
    <location>
        <begin position="409"/>
        <end position="427"/>
    </location>
</feature>
<feature type="transmembrane region" description="Helical" evidence="11">
    <location>
        <begin position="439"/>
        <end position="466"/>
    </location>
</feature>
<dbReference type="InterPro" id="IPR003599">
    <property type="entry name" value="Ig_sub"/>
</dbReference>
<keyword evidence="15" id="KW-1185">Reference proteome</keyword>
<keyword evidence="10" id="KW-0393">Immunoglobulin domain</keyword>
<dbReference type="Proteomes" id="UP001591681">
    <property type="component" value="Unassembled WGS sequence"/>
</dbReference>
<evidence type="ECO:0000256" key="5">
    <source>
        <dbReference type="ARBA" id="ARBA00022989"/>
    </source>
</evidence>
<gene>
    <name evidence="14" type="ORF">ACEWY4_015241</name>
</gene>
<proteinExistence type="predicted"/>
<evidence type="ECO:0000256" key="11">
    <source>
        <dbReference type="SAM" id="Phobius"/>
    </source>
</evidence>
<evidence type="ECO:0000256" key="8">
    <source>
        <dbReference type="ARBA" id="ARBA00023170"/>
    </source>
</evidence>
<keyword evidence="8" id="KW-0675">Receptor</keyword>
<dbReference type="SUPFAM" id="SSF48726">
    <property type="entry name" value="Immunoglobulin"/>
    <property type="match status" value="1"/>
</dbReference>
<evidence type="ECO:0000256" key="9">
    <source>
        <dbReference type="ARBA" id="ARBA00023180"/>
    </source>
</evidence>
<evidence type="ECO:0000313" key="14">
    <source>
        <dbReference type="EMBL" id="KAL2088342.1"/>
    </source>
</evidence>
<keyword evidence="7" id="KW-1015">Disulfide bond</keyword>
<feature type="transmembrane region" description="Helical" evidence="11">
    <location>
        <begin position="164"/>
        <end position="188"/>
    </location>
</feature>
<dbReference type="Gene3D" id="2.60.40.10">
    <property type="entry name" value="Immunoglobulins"/>
    <property type="match status" value="1"/>
</dbReference>
<feature type="transmembrane region" description="Helical" evidence="11">
    <location>
        <begin position="265"/>
        <end position="283"/>
    </location>
</feature>
<dbReference type="AlphaFoldDB" id="A0ABD1JMK5"/>
<dbReference type="SMART" id="SM00409">
    <property type="entry name" value="IG"/>
    <property type="match status" value="1"/>
</dbReference>
<sequence>MKTLPARQLSPAMASGGWLALWILTSCQAFLLQGPTGPLVAQLGGSVLLPCAAETPLPLEELEVEWRRTDSGALVHLFQDGDVRPESQDDVYRDRANFVTEGFATGNYSLVLTNVTRANVGIYICKVYTNLDSGQITAEIIHIDNGHLSANITTVLQGLGPPPVLVVALMLCASAFILALGLGIPSFIHLTRNDNTKKMLMHCSLVLCPNTIMFIAFMLYGVTHGFGAEITTCATLNLIRFLLVFKTSPYLDILPACPKKYIKGIGIMLHYLITAGVLFSGVFAEIAVIHTFFLLFFTGMQLFYYIMNMLFGGINVLEYWCFTYVDIMNWILLWLLVVGYSVFSFRMFIITLACTLGVDVLFHLQQRKQYKKFYAISTILIVVFFPVCIGAFFYYLYWILASKPGGPGLMFGSALLYSLTAASGFDHPKTTTDIPMPHIIVYMFGAAALAVINAVTLATELITIMVTGARMCNDLQVIVLPSECVFVCGWIALQLYHYWIRKREIIKGQFRDISKKLRCKDVTS</sequence>
<evidence type="ECO:0000256" key="6">
    <source>
        <dbReference type="ARBA" id="ARBA00023136"/>
    </source>
</evidence>
<dbReference type="GO" id="GO:1903037">
    <property type="term" value="P:regulation of leukocyte cell-cell adhesion"/>
    <property type="evidence" value="ECO:0007669"/>
    <property type="project" value="UniProtKB-ARBA"/>
</dbReference>
<evidence type="ECO:0000256" key="12">
    <source>
        <dbReference type="SAM" id="SignalP"/>
    </source>
</evidence>
<dbReference type="PANTHER" id="PTHR25466">
    <property type="entry name" value="T-LYMPHOCYTE ACTIVATION ANTIGEN"/>
    <property type="match status" value="1"/>
</dbReference>
<dbReference type="InterPro" id="IPR007110">
    <property type="entry name" value="Ig-like_dom"/>
</dbReference>
<evidence type="ECO:0000256" key="2">
    <source>
        <dbReference type="ARBA" id="ARBA00022475"/>
    </source>
</evidence>
<keyword evidence="3 11" id="KW-0812">Transmembrane</keyword>
<feature type="chain" id="PRO_5044767457" description="Ig-like domain-containing protein" evidence="12">
    <location>
        <begin position="30"/>
        <end position="524"/>
    </location>
</feature>
<dbReference type="Pfam" id="PF07686">
    <property type="entry name" value="V-set"/>
    <property type="match status" value="1"/>
</dbReference>
<feature type="transmembrane region" description="Helical" evidence="11">
    <location>
        <begin position="478"/>
        <end position="499"/>
    </location>
</feature>
<accession>A0ABD1JMK5</accession>
<keyword evidence="6 11" id="KW-0472">Membrane</keyword>
<dbReference type="PROSITE" id="PS50835">
    <property type="entry name" value="IG_LIKE"/>
    <property type="match status" value="1"/>
</dbReference>
<feature type="transmembrane region" description="Helical" evidence="11">
    <location>
        <begin position="289"/>
        <end position="307"/>
    </location>
</feature>
<protein>
    <recommendedName>
        <fullName evidence="13">Ig-like domain-containing protein</fullName>
    </recommendedName>
</protein>
<dbReference type="PANTHER" id="PTHR25466:SF14">
    <property type="entry name" value="BUTYROPHILIN SUBFAMILY 2 MEMBER A2-LIKE-RELATED"/>
    <property type="match status" value="1"/>
</dbReference>
<keyword evidence="4 12" id="KW-0732">Signal</keyword>
<dbReference type="InterPro" id="IPR013106">
    <property type="entry name" value="Ig_V-set"/>
</dbReference>
<evidence type="ECO:0000259" key="13">
    <source>
        <dbReference type="PROSITE" id="PS50835"/>
    </source>
</evidence>
<dbReference type="GO" id="GO:0005886">
    <property type="term" value="C:plasma membrane"/>
    <property type="evidence" value="ECO:0007669"/>
    <property type="project" value="UniProtKB-SubCell"/>
</dbReference>
<evidence type="ECO:0000256" key="3">
    <source>
        <dbReference type="ARBA" id="ARBA00022692"/>
    </source>
</evidence>
<name>A0ABD1JMK5_9TELE</name>
<dbReference type="InterPro" id="IPR051713">
    <property type="entry name" value="T-cell_Activation_Regulation"/>
</dbReference>
<evidence type="ECO:0000313" key="15">
    <source>
        <dbReference type="Proteomes" id="UP001591681"/>
    </source>
</evidence>
<keyword evidence="9" id="KW-0325">Glycoprotein</keyword>
<dbReference type="GO" id="GO:0050863">
    <property type="term" value="P:regulation of T cell activation"/>
    <property type="evidence" value="ECO:0007669"/>
    <property type="project" value="UniProtKB-ARBA"/>
</dbReference>
<dbReference type="InterPro" id="IPR036179">
    <property type="entry name" value="Ig-like_dom_sf"/>
</dbReference>
<feature type="signal peptide" evidence="12">
    <location>
        <begin position="1"/>
        <end position="29"/>
    </location>
</feature>
<feature type="transmembrane region" description="Helical" evidence="11">
    <location>
        <begin position="374"/>
        <end position="397"/>
    </location>
</feature>
<organism evidence="14 15">
    <name type="scientific">Coilia grayii</name>
    <name type="common">Gray's grenadier anchovy</name>
    <dbReference type="NCBI Taxonomy" id="363190"/>
    <lineage>
        <taxon>Eukaryota</taxon>
        <taxon>Metazoa</taxon>
        <taxon>Chordata</taxon>
        <taxon>Craniata</taxon>
        <taxon>Vertebrata</taxon>
        <taxon>Euteleostomi</taxon>
        <taxon>Actinopterygii</taxon>
        <taxon>Neopterygii</taxon>
        <taxon>Teleostei</taxon>
        <taxon>Clupei</taxon>
        <taxon>Clupeiformes</taxon>
        <taxon>Clupeoidei</taxon>
        <taxon>Engraulidae</taxon>
        <taxon>Coilinae</taxon>
        <taxon>Coilia</taxon>
    </lineage>
</organism>
<keyword evidence="2" id="KW-1003">Cell membrane</keyword>
<dbReference type="EMBL" id="JBHFQA010000013">
    <property type="protein sequence ID" value="KAL2088342.1"/>
    <property type="molecule type" value="Genomic_DNA"/>
</dbReference>
<dbReference type="FunFam" id="2.60.40.10:FF:000142">
    <property type="entry name" value="V-set domain-containing T-cell activation inhibitor 1"/>
    <property type="match status" value="1"/>
</dbReference>
<evidence type="ECO:0000256" key="1">
    <source>
        <dbReference type="ARBA" id="ARBA00004251"/>
    </source>
</evidence>
<evidence type="ECO:0000256" key="4">
    <source>
        <dbReference type="ARBA" id="ARBA00022729"/>
    </source>
</evidence>
<dbReference type="InterPro" id="IPR013783">
    <property type="entry name" value="Ig-like_fold"/>
</dbReference>
<comment type="caution">
    <text evidence="14">The sequence shown here is derived from an EMBL/GenBank/DDBJ whole genome shotgun (WGS) entry which is preliminary data.</text>
</comment>